<evidence type="ECO:0000313" key="3">
    <source>
        <dbReference type="Proteomes" id="UP001164653"/>
    </source>
</evidence>
<evidence type="ECO:0000313" key="2">
    <source>
        <dbReference type="EMBL" id="WAC12557.1"/>
    </source>
</evidence>
<dbReference type="InterPro" id="IPR056079">
    <property type="entry name" value="DUF7662"/>
</dbReference>
<dbReference type="RefSeq" id="WP_244823257.1">
    <property type="nucleotide sequence ID" value="NZ_CP112998.1"/>
</dbReference>
<name>A0A9E8SQ32_9BACT</name>
<proteinExistence type="predicted"/>
<dbReference type="EMBL" id="CP112998">
    <property type="protein sequence ID" value="WAC12557.1"/>
    <property type="molecule type" value="Genomic_DNA"/>
</dbReference>
<reference evidence="2" key="1">
    <citation type="submission" date="2022-11" db="EMBL/GenBank/DDBJ databases">
        <title>Dyadobacter pollutisoli sp. nov., isolated from plastic dumped soil.</title>
        <authorList>
            <person name="Kim J.M."/>
            <person name="Kim K.R."/>
            <person name="Lee J.K."/>
            <person name="Hao L."/>
            <person name="Jeon C.O."/>
        </authorList>
    </citation>
    <scope>NUCLEOTIDE SEQUENCE</scope>
    <source>
        <strain evidence="2">U1</strain>
    </source>
</reference>
<sequence length="351" mass="40356">MNETSKYFPLQVYLKNMVADGRQEIKMSLADISALVGGLPNTAYKHSAYWGNDFNSPTHVQKPAWLSIGLNVIDRDNISLKNRTGTVTFGFAPSNGTSQTQNKQRKTDVWGSAQEQVNLRELSFSDHHSSKEDIKAVMDDFIAKSNPEDRYTSFDYCYNYFRTTKNPNDDLEKSCLVLGFYLSSWGMFRGSSFLFQKSIAYFKPLLAYIAEIDKKIWEIDVNNYTPENMQKIVDIYSGIKKVLIFDNNRDITLVTKILLGVFGFIPAFDQYFQNTFKGIYKDERCSFSKVDVRSLSCIKHFYELNKTEIDQLSSSIYTTDFSTGEKTHICYPKAKIIDMYGFSLRTIKQDV</sequence>
<feature type="domain" description="DUF7662" evidence="1">
    <location>
        <begin position="14"/>
        <end position="72"/>
    </location>
</feature>
<dbReference type="KEGG" id="dpf:ON006_01055"/>
<dbReference type="Pfam" id="PF24698">
    <property type="entry name" value="DUF7662"/>
    <property type="match status" value="1"/>
</dbReference>
<organism evidence="2 3">
    <name type="scientific">Dyadobacter pollutisoli</name>
    <dbReference type="NCBI Taxonomy" id="2910158"/>
    <lineage>
        <taxon>Bacteria</taxon>
        <taxon>Pseudomonadati</taxon>
        <taxon>Bacteroidota</taxon>
        <taxon>Cytophagia</taxon>
        <taxon>Cytophagales</taxon>
        <taxon>Spirosomataceae</taxon>
        <taxon>Dyadobacter</taxon>
    </lineage>
</organism>
<evidence type="ECO:0000259" key="1">
    <source>
        <dbReference type="Pfam" id="PF24698"/>
    </source>
</evidence>
<accession>A0A9E8SQ32</accession>
<gene>
    <name evidence="2" type="ORF">ON006_01055</name>
</gene>
<dbReference type="AlphaFoldDB" id="A0A9E8SQ32"/>
<dbReference type="Proteomes" id="UP001164653">
    <property type="component" value="Chromosome"/>
</dbReference>
<protein>
    <recommendedName>
        <fullName evidence="1">DUF7662 domain-containing protein</fullName>
    </recommendedName>
</protein>
<keyword evidence="3" id="KW-1185">Reference proteome</keyword>